<reference evidence="3 4" key="1">
    <citation type="submission" date="2019-01" db="EMBL/GenBank/DDBJ databases">
        <title>Genomes sequencing and comparative genomics of infectious freshwater microsporidia, Cucumispora dikerogammari and Thelohania contejeani.</title>
        <authorList>
            <person name="Cormier A."/>
            <person name="Giraud I."/>
            <person name="Wattier R."/>
            <person name="Teixeira M."/>
            <person name="Grandjean F."/>
            <person name="Rigaud T."/>
            <person name="Cordaux R."/>
        </authorList>
    </citation>
    <scope>NUCLEOTIDE SEQUENCE [LARGE SCALE GENOMIC DNA]</scope>
    <source>
        <strain evidence="3">T1</strain>
        <tissue evidence="3">Spores</tissue>
    </source>
</reference>
<dbReference type="Pfam" id="PF13181">
    <property type="entry name" value="TPR_8"/>
    <property type="match status" value="1"/>
</dbReference>
<accession>A0ABQ7HYC3</accession>
<protein>
    <submittedName>
        <fullName evidence="3">RNA polymerase-associated protein CTR9 like protein</fullName>
    </submittedName>
</protein>
<sequence length="664" mass="76508">MFPLHIRDIKLDKLPTEEELADILNYIYEEKVDYETQLLLAELYQNEGRTNEAIRVLKNAIESGVLADEETIKPFVFLLLALYIQTSQLGPAGEVVKQCGDGDIPIILKGYLMLRRKRYDAASFLFRKHVLGKAIAQMHMGDFEEAIRSSNGVIRGVGWYRQGNIEKAIELLSEYPKAYCYLYRINNANTESIDNNNIDISITNIESLINKGDYEIALSKLQKLDEIPYVIYLIGKIYHLKGELQEASLYYARSNNSLARYGLARINQDIELLPDHPKCKGILHLKAYLMLKKNRLDTIKTAALDDCILKTIIETKLNEKRWAYGALSGYHKLIGVPEVSQIVVYNNLAYYTRRCGKAGSDEYLKKALELCGEKWDNMKIPINFDKPFIIPLLYNMALVTQSEEILEALAMHDTRPEFLIHLGIIRNDIEPFKTISRTDKTSGLNLMGFYYLKNRSISMAKKHFEKVEGNNLYAMLSLGNIYLQYYRKESDENKRRISLNKALTYFTKALKKYPNCWYAAMGCGVVLAKKGYLDYAKRIFTDLSKEAKNESVFINLGNVLFEQGEYIQAIEAYFRARGGYAIERIIEVCEDDIVKRDVVIGWIDRALSRVRRGGVDKKKQDNREDFIQRLLYRKCQLLLACGKDISEFEGELKDELKYKLNANK</sequence>
<dbReference type="Gene3D" id="1.25.40.10">
    <property type="entry name" value="Tetratricopeptide repeat domain"/>
    <property type="match status" value="2"/>
</dbReference>
<dbReference type="Proteomes" id="UP001516464">
    <property type="component" value="Unassembled WGS sequence"/>
</dbReference>
<keyword evidence="4" id="KW-1185">Reference proteome</keyword>
<evidence type="ECO:0000313" key="3">
    <source>
        <dbReference type="EMBL" id="KAF7683189.1"/>
    </source>
</evidence>
<proteinExistence type="predicted"/>
<keyword evidence="1" id="KW-0677">Repeat</keyword>
<dbReference type="InterPro" id="IPR019734">
    <property type="entry name" value="TPR_rpt"/>
</dbReference>
<dbReference type="SUPFAM" id="SSF48452">
    <property type="entry name" value="TPR-like"/>
    <property type="match status" value="2"/>
</dbReference>
<evidence type="ECO:0000313" key="4">
    <source>
        <dbReference type="Proteomes" id="UP001516464"/>
    </source>
</evidence>
<evidence type="ECO:0000256" key="1">
    <source>
        <dbReference type="ARBA" id="ARBA00022737"/>
    </source>
</evidence>
<comment type="caution">
    <text evidence="3">The sequence shown here is derived from an EMBL/GenBank/DDBJ whole genome shotgun (WGS) entry which is preliminary data.</text>
</comment>
<evidence type="ECO:0000256" key="2">
    <source>
        <dbReference type="ARBA" id="ARBA00022803"/>
    </source>
</evidence>
<dbReference type="InterPro" id="IPR011990">
    <property type="entry name" value="TPR-like_helical_dom_sf"/>
</dbReference>
<dbReference type="InterPro" id="IPR031101">
    <property type="entry name" value="Ctr9"/>
</dbReference>
<name>A0ABQ7HYC3_9MICR</name>
<organism evidence="3 4">
    <name type="scientific">Astathelohania contejeani</name>
    <dbReference type="NCBI Taxonomy" id="164912"/>
    <lineage>
        <taxon>Eukaryota</taxon>
        <taxon>Fungi</taxon>
        <taxon>Fungi incertae sedis</taxon>
        <taxon>Microsporidia</taxon>
        <taxon>Astathelohaniidae</taxon>
        <taxon>Astathelohania</taxon>
    </lineage>
</organism>
<gene>
    <name evidence="3" type="primary">ctr9</name>
    <name evidence="3" type="ORF">TCON_1598</name>
</gene>
<dbReference type="PANTHER" id="PTHR14027">
    <property type="entry name" value="RNA POLYMERASE-ASSOCIATED PROTEIN CTR9"/>
    <property type="match status" value="1"/>
</dbReference>
<dbReference type="PANTHER" id="PTHR14027:SF2">
    <property type="entry name" value="RNA POLYMERASE-ASSOCIATED PROTEIN CTR9 HOMOLOG"/>
    <property type="match status" value="1"/>
</dbReference>
<keyword evidence="2" id="KW-0802">TPR repeat</keyword>
<dbReference type="EMBL" id="SBIQ01000117">
    <property type="protein sequence ID" value="KAF7683189.1"/>
    <property type="molecule type" value="Genomic_DNA"/>
</dbReference>